<dbReference type="Gene3D" id="3.40.50.880">
    <property type="match status" value="1"/>
</dbReference>
<feature type="non-terminal residue" evidence="1">
    <location>
        <position position="269"/>
    </location>
</feature>
<proteinExistence type="predicted"/>
<evidence type="ECO:0000313" key="1">
    <source>
        <dbReference type="EMBL" id="SVD71830.1"/>
    </source>
</evidence>
<protein>
    <recommendedName>
        <fullName evidence="2">Beta-galactosidase trimerisation domain-containing protein</fullName>
    </recommendedName>
</protein>
<dbReference type="AlphaFoldDB" id="A0A382XLV3"/>
<dbReference type="InterPro" id="IPR029062">
    <property type="entry name" value="Class_I_gatase-like"/>
</dbReference>
<dbReference type="EMBL" id="UINC01168680">
    <property type="protein sequence ID" value="SVD71830.1"/>
    <property type="molecule type" value="Genomic_DNA"/>
</dbReference>
<organism evidence="1">
    <name type="scientific">marine metagenome</name>
    <dbReference type="NCBI Taxonomy" id="408172"/>
    <lineage>
        <taxon>unclassified sequences</taxon>
        <taxon>metagenomes</taxon>
        <taxon>ecological metagenomes</taxon>
    </lineage>
</organism>
<accession>A0A382XLV3</accession>
<dbReference type="SUPFAM" id="SSF52317">
    <property type="entry name" value="Class I glutamine amidotransferase-like"/>
    <property type="match status" value="1"/>
</dbReference>
<evidence type="ECO:0008006" key="2">
    <source>
        <dbReference type="Google" id="ProtNLM"/>
    </source>
</evidence>
<sequence>AVVRIAGEDSFALDDSREIWLKAPPPRRFGFLAGTDDVTQLERDFLEAVLESAGDSAWDRWIFSQENANSLLEGNEEAALDVLLMPGMQNLEDAGHLEFLLAFMEDGGVVLATPGKPFAATIANLRETGLLELGFKGVPSRVRDRSDPFRFASFSPGTALAKVFEGKPARDLQLASLYKYGEIEANDQEVTVRVRAANKHPLVLERKIGAGRLLFFAFRLDTAWSDLPARNSFLPLLVELVKGEGGEDRSWPHLEVGERLVAGGGNFLG</sequence>
<reference evidence="1" key="1">
    <citation type="submission" date="2018-05" db="EMBL/GenBank/DDBJ databases">
        <authorList>
            <person name="Lanie J.A."/>
            <person name="Ng W.-L."/>
            <person name="Kazmierczak K.M."/>
            <person name="Andrzejewski T.M."/>
            <person name="Davidsen T.M."/>
            <person name="Wayne K.J."/>
            <person name="Tettelin H."/>
            <person name="Glass J.I."/>
            <person name="Rusch D."/>
            <person name="Podicherti R."/>
            <person name="Tsui H.-C.T."/>
            <person name="Winkler M.E."/>
        </authorList>
    </citation>
    <scope>NUCLEOTIDE SEQUENCE</scope>
</reference>
<dbReference type="PANTHER" id="PTHR37464">
    <property type="entry name" value="BLL2463 PROTEIN"/>
    <property type="match status" value="1"/>
</dbReference>
<feature type="non-terminal residue" evidence="1">
    <location>
        <position position="1"/>
    </location>
</feature>
<gene>
    <name evidence="1" type="ORF">METZ01_LOCUS424684</name>
</gene>
<dbReference type="PANTHER" id="PTHR37464:SF1">
    <property type="entry name" value="BLL2463 PROTEIN"/>
    <property type="match status" value="1"/>
</dbReference>
<name>A0A382XLV3_9ZZZZ</name>